<dbReference type="AlphaFoldDB" id="A0AAV4U278"/>
<dbReference type="PANTHER" id="PTHR42686">
    <property type="entry name" value="GH17980P-RELATED"/>
    <property type="match status" value="1"/>
</dbReference>
<accession>A0AAV4U278</accession>
<reference evidence="2 3" key="1">
    <citation type="submission" date="2021-06" db="EMBL/GenBank/DDBJ databases">
        <title>Caerostris darwini draft genome.</title>
        <authorList>
            <person name="Kono N."/>
            <person name="Arakawa K."/>
        </authorList>
    </citation>
    <scope>NUCLEOTIDE SEQUENCE [LARGE SCALE GENOMIC DNA]</scope>
</reference>
<dbReference type="SUPFAM" id="SSF51430">
    <property type="entry name" value="NAD(P)-linked oxidoreductase"/>
    <property type="match status" value="1"/>
</dbReference>
<dbReference type="GO" id="GO:0010349">
    <property type="term" value="F:L-galactose dehydrogenase activity"/>
    <property type="evidence" value="ECO:0007669"/>
    <property type="project" value="InterPro"/>
</dbReference>
<name>A0AAV4U278_9ARAC</name>
<dbReference type="InterPro" id="IPR036812">
    <property type="entry name" value="NAD(P)_OxRdtase_dom_sf"/>
</dbReference>
<dbReference type="Pfam" id="PF00248">
    <property type="entry name" value="Aldo_ket_red"/>
    <property type="match status" value="1"/>
</dbReference>
<evidence type="ECO:0000259" key="1">
    <source>
        <dbReference type="Pfam" id="PF00248"/>
    </source>
</evidence>
<protein>
    <submittedName>
        <fullName evidence="2">L-galactose dehydrogenase</fullName>
    </submittedName>
</protein>
<evidence type="ECO:0000313" key="2">
    <source>
        <dbReference type="EMBL" id="GIY51865.1"/>
    </source>
</evidence>
<sequence>MASELKKSFKNLPTYQKGFHDEESCNIMKYSTFGKTGLEVSVLGFGGAELGLVYGTPEEENGIQTVIKAVKSGINYIDTAPYYIQGKAEIVLGKALKQIPRNTYYLATKVARYGATPQDMFDFSYERTLKSFEESLDRLGVDYIDILQVHDVEYVRDTKIIVNETLPALQKLKDMGKIKFIGITGYPISKLKEVLEKSTVNIDAVLSYCRCTLFDNTLRDYLPFFKEKNLGIVNAAILGMGLLTENGPPDWHPVGSEIKEICKKAADYCKEHNANISKIAVCHSFSQPDINVHLVGMQYEKLLEANLLCVKEGLSEHENNVKEEILTKYFKNLTTTHWENKEVQIYWKNLEKLQLW</sequence>
<proteinExistence type="predicted"/>
<dbReference type="GO" id="GO:0005829">
    <property type="term" value="C:cytosol"/>
    <property type="evidence" value="ECO:0007669"/>
    <property type="project" value="TreeGrafter"/>
</dbReference>
<dbReference type="PANTHER" id="PTHR42686:SF1">
    <property type="entry name" value="GH17980P-RELATED"/>
    <property type="match status" value="1"/>
</dbReference>
<dbReference type="CDD" id="cd19163">
    <property type="entry name" value="AKR_galDH"/>
    <property type="match status" value="1"/>
</dbReference>
<feature type="domain" description="NADP-dependent oxidoreductase" evidence="1">
    <location>
        <begin position="43"/>
        <end position="320"/>
    </location>
</feature>
<dbReference type="InterPro" id="IPR023210">
    <property type="entry name" value="NADP_OxRdtase_dom"/>
</dbReference>
<dbReference type="Gene3D" id="3.20.20.100">
    <property type="entry name" value="NADP-dependent oxidoreductase domain"/>
    <property type="match status" value="1"/>
</dbReference>
<organism evidence="2 3">
    <name type="scientific">Caerostris darwini</name>
    <dbReference type="NCBI Taxonomy" id="1538125"/>
    <lineage>
        <taxon>Eukaryota</taxon>
        <taxon>Metazoa</taxon>
        <taxon>Ecdysozoa</taxon>
        <taxon>Arthropoda</taxon>
        <taxon>Chelicerata</taxon>
        <taxon>Arachnida</taxon>
        <taxon>Araneae</taxon>
        <taxon>Araneomorphae</taxon>
        <taxon>Entelegynae</taxon>
        <taxon>Araneoidea</taxon>
        <taxon>Araneidae</taxon>
        <taxon>Caerostris</taxon>
    </lineage>
</organism>
<gene>
    <name evidence="2" type="primary">LGALDH</name>
    <name evidence="2" type="ORF">CDAR_10771</name>
</gene>
<dbReference type="Proteomes" id="UP001054837">
    <property type="component" value="Unassembled WGS sequence"/>
</dbReference>
<dbReference type="InterPro" id="IPR020471">
    <property type="entry name" value="AKR"/>
</dbReference>
<evidence type="ECO:0000313" key="3">
    <source>
        <dbReference type="Proteomes" id="UP001054837"/>
    </source>
</evidence>
<keyword evidence="3" id="KW-1185">Reference proteome</keyword>
<dbReference type="FunFam" id="3.20.20.100:FF:000011">
    <property type="entry name" value="Aldo/keto reductase"/>
    <property type="match status" value="1"/>
</dbReference>
<dbReference type="EMBL" id="BPLQ01010611">
    <property type="protein sequence ID" value="GIY51865.1"/>
    <property type="molecule type" value="Genomic_DNA"/>
</dbReference>
<comment type="caution">
    <text evidence="2">The sequence shown here is derived from an EMBL/GenBank/DDBJ whole genome shotgun (WGS) entry which is preliminary data.</text>
</comment>
<dbReference type="PRINTS" id="PR00069">
    <property type="entry name" value="ALDKETRDTASE"/>
</dbReference>
<dbReference type="InterPro" id="IPR044479">
    <property type="entry name" value="LGALDH-like"/>
</dbReference>